<sequence>MLCPDGELPVKENVTKDEEICRKKNRKHHVEGAGSLELNSYKNPKTWKKSISNFFRNQLRSTKSNDGDVPSGSKENFEDKDVTPEQKWQSLGKIFRRQSFAEHWNKSGNAQGESSSGQNKRIVVRKVLSNYFGKSQKSLSPEENK</sequence>
<proteinExistence type="predicted"/>
<feature type="compositionally biased region" description="Basic and acidic residues" evidence="1">
    <location>
        <begin position="75"/>
        <end position="84"/>
    </location>
</feature>
<dbReference type="RefSeq" id="XP_026765391.2">
    <property type="nucleotide sequence ID" value="XM_026909590.3"/>
</dbReference>
<accession>A0A6J1X5W1</accession>
<feature type="compositionally biased region" description="Polar residues" evidence="1">
    <location>
        <begin position="106"/>
        <end position="119"/>
    </location>
</feature>
<organism evidence="2 3">
    <name type="scientific">Galleria mellonella</name>
    <name type="common">Greater wax moth</name>
    <dbReference type="NCBI Taxonomy" id="7137"/>
    <lineage>
        <taxon>Eukaryota</taxon>
        <taxon>Metazoa</taxon>
        <taxon>Ecdysozoa</taxon>
        <taxon>Arthropoda</taxon>
        <taxon>Hexapoda</taxon>
        <taxon>Insecta</taxon>
        <taxon>Pterygota</taxon>
        <taxon>Neoptera</taxon>
        <taxon>Endopterygota</taxon>
        <taxon>Lepidoptera</taxon>
        <taxon>Glossata</taxon>
        <taxon>Ditrysia</taxon>
        <taxon>Pyraloidea</taxon>
        <taxon>Pyralidae</taxon>
        <taxon>Galleriinae</taxon>
        <taxon>Galleria</taxon>
    </lineage>
</organism>
<gene>
    <name evidence="3" type="primary">LOC113523596</name>
</gene>
<dbReference type="AlphaFoldDB" id="A0A6J1X5W1"/>
<feature type="region of interest" description="Disordered" evidence="1">
    <location>
        <begin position="102"/>
        <end position="121"/>
    </location>
</feature>
<name>A0A6J1X5W1_GALME</name>
<evidence type="ECO:0000313" key="3">
    <source>
        <dbReference type="RefSeq" id="XP_026765391.2"/>
    </source>
</evidence>
<keyword evidence="2" id="KW-1185">Reference proteome</keyword>
<dbReference type="Proteomes" id="UP001652740">
    <property type="component" value="Unplaced"/>
</dbReference>
<dbReference type="InParanoid" id="A0A6J1X5W1"/>
<reference evidence="3" key="1">
    <citation type="submission" date="2025-08" db="UniProtKB">
        <authorList>
            <consortium name="RefSeq"/>
        </authorList>
    </citation>
    <scope>IDENTIFICATION</scope>
    <source>
        <tissue evidence="3">Whole larvae</tissue>
    </source>
</reference>
<protein>
    <submittedName>
        <fullName evidence="3">Uncharacterized protein LOC113523596</fullName>
    </submittedName>
</protein>
<feature type="region of interest" description="Disordered" evidence="1">
    <location>
        <begin position="58"/>
        <end position="85"/>
    </location>
</feature>
<dbReference type="KEGG" id="gmw:113523596"/>
<dbReference type="GeneID" id="113523596"/>
<evidence type="ECO:0000256" key="1">
    <source>
        <dbReference type="SAM" id="MobiDB-lite"/>
    </source>
</evidence>
<evidence type="ECO:0000313" key="2">
    <source>
        <dbReference type="Proteomes" id="UP001652740"/>
    </source>
</evidence>